<keyword evidence="2" id="KW-1185">Reference proteome</keyword>
<reference evidence="1 2" key="1">
    <citation type="submission" date="2022-05" db="EMBL/GenBank/DDBJ databases">
        <title>Flavobacterium sp., isolated from activated sludge.</title>
        <authorList>
            <person name="Ran Q."/>
        </authorList>
    </citation>
    <scope>NUCLEOTIDE SEQUENCE [LARGE SCALE GENOMIC DNA]</scope>
    <source>
        <strain evidence="1 2">HXWNR70</strain>
    </source>
</reference>
<dbReference type="RefSeq" id="WP_250592493.1">
    <property type="nucleotide sequence ID" value="NZ_JAMLJM010000004.1"/>
</dbReference>
<dbReference type="SUPFAM" id="SSF52266">
    <property type="entry name" value="SGNH hydrolase"/>
    <property type="match status" value="1"/>
</dbReference>
<protein>
    <submittedName>
        <fullName evidence="1">DUF1574 domain-containing protein</fullName>
    </submittedName>
</protein>
<name>A0ABT0TP00_9FLAO</name>
<dbReference type="Proteomes" id="UP001317191">
    <property type="component" value="Unassembled WGS sequence"/>
</dbReference>
<accession>A0ABT0TP00</accession>
<dbReference type="EMBL" id="JAMLJM010000004">
    <property type="protein sequence ID" value="MCL9809085.1"/>
    <property type="molecule type" value="Genomic_DNA"/>
</dbReference>
<sequence>MKKWGLHIALFSLCFLVLDTGYFWVLKQIPVKQPDRRLEKLITGKINADILILGSSRAAHNLLAEELEKQVHQSAFNLGFRGTNVSFHLQVLQWYLQKNKTPKILVYVADVPFLFDQEALKYRTDLLLPFVCYSEYNKELIRQGALSKLAYGLNFAKSTYQTAFTTPRKTIENHTDTRGSNPLPVEKYRGNGDHFVAHKKIVEDSKKIEDFQQLQKLCKKNGIQLVVAIPPNNEPLDVAFVSTLKEQCWPSTACYTYQRKYTTPNHRYFYDVSHLNQLGANLFTQEISTFLLLNP</sequence>
<comment type="caution">
    <text evidence="1">The sequence shown here is derived from an EMBL/GenBank/DDBJ whole genome shotgun (WGS) entry which is preliminary data.</text>
</comment>
<evidence type="ECO:0000313" key="1">
    <source>
        <dbReference type="EMBL" id="MCL9809085.1"/>
    </source>
</evidence>
<proteinExistence type="predicted"/>
<gene>
    <name evidence="1" type="ORF">NAT50_06910</name>
</gene>
<evidence type="ECO:0000313" key="2">
    <source>
        <dbReference type="Proteomes" id="UP001317191"/>
    </source>
</evidence>
<organism evidence="1 2">
    <name type="scientific">Flavobacterium luminosum</name>
    <dbReference type="NCBI Taxonomy" id="2949086"/>
    <lineage>
        <taxon>Bacteria</taxon>
        <taxon>Pseudomonadati</taxon>
        <taxon>Bacteroidota</taxon>
        <taxon>Flavobacteriia</taxon>
        <taxon>Flavobacteriales</taxon>
        <taxon>Flavobacteriaceae</taxon>
        <taxon>Flavobacterium</taxon>
    </lineage>
</organism>